<dbReference type="EMBL" id="CP079194">
    <property type="protein sequence ID" value="QXT38540.1"/>
    <property type="molecule type" value="Genomic_DNA"/>
</dbReference>
<feature type="transmembrane region" description="Helical" evidence="1">
    <location>
        <begin position="12"/>
        <end position="32"/>
    </location>
</feature>
<proteinExistence type="predicted"/>
<accession>A0A8F6TTQ8</accession>
<keyword evidence="1" id="KW-0472">Membrane</keyword>
<evidence type="ECO:0000256" key="1">
    <source>
        <dbReference type="SAM" id="Phobius"/>
    </source>
</evidence>
<name>A0A8F6TTQ8_9RHOB</name>
<keyword evidence="1" id="KW-1133">Transmembrane helix</keyword>
<organism evidence="2 3">
    <name type="scientific">Gymnodinialimonas ceratoperidinii</name>
    <dbReference type="NCBI Taxonomy" id="2856823"/>
    <lineage>
        <taxon>Bacteria</taxon>
        <taxon>Pseudomonadati</taxon>
        <taxon>Pseudomonadota</taxon>
        <taxon>Alphaproteobacteria</taxon>
        <taxon>Rhodobacterales</taxon>
        <taxon>Paracoccaceae</taxon>
        <taxon>Gymnodinialimonas</taxon>
    </lineage>
</organism>
<gene>
    <name evidence="2" type="ORF">KYE46_11395</name>
</gene>
<evidence type="ECO:0000313" key="2">
    <source>
        <dbReference type="EMBL" id="QXT38540.1"/>
    </source>
</evidence>
<dbReference type="RefSeq" id="WP_219000736.1">
    <property type="nucleotide sequence ID" value="NZ_CP079194.1"/>
</dbReference>
<dbReference type="KEGG" id="gce:KYE46_11395"/>
<keyword evidence="3" id="KW-1185">Reference proteome</keyword>
<protein>
    <submittedName>
        <fullName evidence="2">Uncharacterized protein</fullName>
    </submittedName>
</protein>
<dbReference type="AlphaFoldDB" id="A0A8F6TTQ8"/>
<sequence>MSQPIQKASPALGKILFTVAVIAVGLVIASLAQSSAPLSEMPLWMRPAG</sequence>
<reference evidence="2 3" key="1">
    <citation type="submission" date="2021-07" db="EMBL/GenBank/DDBJ databases">
        <title>A novel Jannaschia species isolated from marine dinoflagellate Ceratoperidinium margalefii.</title>
        <authorList>
            <person name="Jiang Y."/>
            <person name="Li Z."/>
        </authorList>
    </citation>
    <scope>NUCLEOTIDE SEQUENCE [LARGE SCALE GENOMIC DNA]</scope>
    <source>
        <strain evidence="2 3">J12C1-MA-4</strain>
    </source>
</reference>
<keyword evidence="1" id="KW-0812">Transmembrane</keyword>
<evidence type="ECO:0000313" key="3">
    <source>
        <dbReference type="Proteomes" id="UP000825009"/>
    </source>
</evidence>
<dbReference type="Proteomes" id="UP000825009">
    <property type="component" value="Chromosome"/>
</dbReference>